<dbReference type="AlphaFoldDB" id="A0A7H8QIC6"/>
<feature type="compositionally biased region" description="Polar residues" evidence="5">
    <location>
        <begin position="964"/>
        <end position="978"/>
    </location>
</feature>
<organism evidence="8 9">
    <name type="scientific">Talaromyces rugulosus</name>
    <name type="common">Penicillium rugulosum</name>
    <dbReference type="NCBI Taxonomy" id="121627"/>
    <lineage>
        <taxon>Eukaryota</taxon>
        <taxon>Fungi</taxon>
        <taxon>Dikarya</taxon>
        <taxon>Ascomycota</taxon>
        <taxon>Pezizomycotina</taxon>
        <taxon>Eurotiomycetes</taxon>
        <taxon>Eurotiomycetidae</taxon>
        <taxon>Eurotiales</taxon>
        <taxon>Trichocomaceae</taxon>
        <taxon>Talaromyces</taxon>
        <taxon>Talaromyces sect. Islandici</taxon>
    </lineage>
</organism>
<gene>
    <name evidence="8" type="ORF">TRUGW13939_00729</name>
</gene>
<evidence type="ECO:0000256" key="5">
    <source>
        <dbReference type="SAM" id="MobiDB-lite"/>
    </source>
</evidence>
<evidence type="ECO:0000256" key="3">
    <source>
        <dbReference type="ARBA" id="ARBA00023212"/>
    </source>
</evidence>
<feature type="region of interest" description="Disordered" evidence="5">
    <location>
        <begin position="173"/>
        <end position="195"/>
    </location>
</feature>
<feature type="compositionally biased region" description="Polar residues" evidence="5">
    <location>
        <begin position="679"/>
        <end position="691"/>
    </location>
</feature>
<evidence type="ECO:0000259" key="6">
    <source>
        <dbReference type="Pfam" id="PF06657"/>
    </source>
</evidence>
<keyword evidence="3" id="KW-0206">Cytoskeleton</keyword>
<feature type="coiled-coil region" evidence="4">
    <location>
        <begin position="868"/>
        <end position="921"/>
    </location>
</feature>
<feature type="compositionally biased region" description="Polar residues" evidence="5">
    <location>
        <begin position="719"/>
        <end position="728"/>
    </location>
</feature>
<feature type="region of interest" description="Disordered" evidence="5">
    <location>
        <begin position="504"/>
        <end position="556"/>
    </location>
</feature>
<dbReference type="PANTHER" id="PTHR19336">
    <property type="entry name" value="UNCHARACTERIZED DUF1167"/>
    <property type="match status" value="1"/>
</dbReference>
<feature type="compositionally biased region" description="Polar residues" evidence="5">
    <location>
        <begin position="526"/>
        <end position="540"/>
    </location>
</feature>
<sequence length="1009" mass="112926">MTRPYTTRRSHQPPASIGGDSTMSDFDPEHEAMVSTRQLDHSDRLPEIPASLRTTPRGKSPVLDPEYTVDTSTIQHTFPQISDVESSGDDITDEFSIEVGRGIKKQHQSLHRVDDSRNSMLSSIGNPNIRSSSPAIKLDFPATSTPPRSALRNAKRAAAAEGSNLRKDAQIRRASQMQKENVDPQPSRVRNLSGIPTEARHTLSEMHIMARDAYDGSFIGDERPRNISVNTRTTRFGNVSSQVAAAMENAQREGQLKESRRGKHSSSSHPPANPTYTFDTANSFLLPDIPNISELVSGVLEDGTPVFPRQTRPRTTRFVSPPVEDHDASHHHGHIPLEAVPIPEDEKVLFVSLKLLQDKVADLEFAKSETERKLDDVRQENHILRSEKSRRQKEQHDRMKMFGGDEAEGRSSGARSLHEKNKLEATTLALQNKLDIAERKIQVHEGALKSLSHERDSAITQLGVAYLNTQDVRRENETLKQENTDLKSRLVTLTAFARQFAGNDTETHQSLTRGYLDTENTDENEGLTQRTSDSVQSQGKSTKEQRTRTQTIRDEQRGGISGQIEKEMLKMAKEREEEDLFSLNLSRPSQANAKGTQSSLRSKVEKVANKKPNTGKQRKRVIVEDVDTTEVVEDFSEQVKSQTGAAEDFTVLSFIDDREIAQLRRRLEAERAARKQRQSISKDTAATSSGISKRVVSDPPRKSSLKEPKDKFPRPSSAIDETSMTGKTDLTEFEEHGTTRRRRHSDHSVASQHRLRKPIPELTSAFILPDITLHHADIAAQKPVRLSESAQKVLDNIARHDGKNCTVCKRLLPDGVTHDHDRDDTPRETITVPKPIPVSERMPEPSVYNDEPTMRPSQPPALALATVLKGLEDELSHLKMQLTTVQNAYTKHDASLSKRQRKSLSARIETLVKEIDTKSDQIYALYDVLEGQKQDGHEMNEKEVEITLQSIGIDVQGGRLADVTGTTDMSAKRTQPLQDSDDEDDELPWEGIESTGEITGRTSGSRRYL</sequence>
<dbReference type="Gene3D" id="1.20.58.90">
    <property type="match status" value="1"/>
</dbReference>
<accession>A0A7H8QIC6</accession>
<evidence type="ECO:0000313" key="9">
    <source>
        <dbReference type="Proteomes" id="UP000509510"/>
    </source>
</evidence>
<keyword evidence="4" id="KW-0175">Coiled coil</keyword>
<dbReference type="GO" id="GO:0008017">
    <property type="term" value="F:microtubule binding"/>
    <property type="evidence" value="ECO:0007669"/>
    <property type="project" value="InterPro"/>
</dbReference>
<proteinExistence type="predicted"/>
<feature type="region of interest" description="Disordered" evidence="5">
    <location>
        <begin position="102"/>
        <end position="150"/>
    </location>
</feature>
<feature type="domain" description="Cep57 centrosome microtubule-binding" evidence="6">
    <location>
        <begin position="852"/>
        <end position="928"/>
    </location>
</feature>
<feature type="compositionally biased region" description="Polar residues" evidence="5">
    <location>
        <begin position="267"/>
        <end position="276"/>
    </location>
</feature>
<feature type="region of interest" description="Disordered" evidence="5">
    <location>
        <begin position="835"/>
        <end position="856"/>
    </location>
</feature>
<keyword evidence="2" id="KW-0963">Cytoplasm</keyword>
<feature type="compositionally biased region" description="Polar residues" evidence="5">
    <location>
        <begin position="996"/>
        <end position="1009"/>
    </location>
</feature>
<feature type="region of interest" description="Disordered" evidence="5">
    <location>
        <begin position="964"/>
        <end position="1009"/>
    </location>
</feature>
<feature type="compositionally biased region" description="Basic and acidic residues" evidence="5">
    <location>
        <begin position="27"/>
        <end position="46"/>
    </location>
</feature>
<evidence type="ECO:0008006" key="10">
    <source>
        <dbReference type="Google" id="ProtNLM"/>
    </source>
</evidence>
<feature type="region of interest" description="Disordered" evidence="5">
    <location>
        <begin position="248"/>
        <end position="276"/>
    </location>
</feature>
<evidence type="ECO:0000256" key="4">
    <source>
        <dbReference type="SAM" id="Coils"/>
    </source>
</evidence>
<dbReference type="Pfam" id="PF06657">
    <property type="entry name" value="Cep57_MT_bd"/>
    <property type="match status" value="1"/>
</dbReference>
<feature type="compositionally biased region" description="Basic residues" evidence="5">
    <location>
        <begin position="1"/>
        <end position="11"/>
    </location>
</feature>
<dbReference type="InterPro" id="IPR025925">
    <property type="entry name" value="PPC89_CLD"/>
</dbReference>
<feature type="compositionally biased region" description="Basic and acidic residues" evidence="5">
    <location>
        <begin position="729"/>
        <end position="738"/>
    </location>
</feature>
<evidence type="ECO:0000313" key="8">
    <source>
        <dbReference type="EMBL" id="QKX53650.1"/>
    </source>
</evidence>
<comment type="subcellular location">
    <subcellularLocation>
        <location evidence="1">Cytoplasm</location>
        <location evidence="1">Cytoskeleton</location>
        <location evidence="1">Microtubule organizing center</location>
    </subcellularLocation>
</comment>
<dbReference type="Pfam" id="PF14197">
    <property type="entry name" value="Cep57_CLD_2"/>
    <property type="match status" value="1"/>
</dbReference>
<evidence type="ECO:0000256" key="2">
    <source>
        <dbReference type="ARBA" id="ARBA00022490"/>
    </source>
</evidence>
<dbReference type="GeneID" id="55988242"/>
<dbReference type="GO" id="GO:0005815">
    <property type="term" value="C:microtubule organizing center"/>
    <property type="evidence" value="ECO:0007669"/>
    <property type="project" value="UniProtKB-SubCell"/>
</dbReference>
<dbReference type="RefSeq" id="XP_035339829.1">
    <property type="nucleotide sequence ID" value="XM_035483936.1"/>
</dbReference>
<feature type="compositionally biased region" description="Acidic residues" evidence="5">
    <location>
        <begin position="979"/>
        <end position="988"/>
    </location>
</feature>
<feature type="compositionally biased region" description="Basic and acidic residues" evidence="5">
    <location>
        <begin position="695"/>
        <end position="713"/>
    </location>
</feature>
<dbReference type="Proteomes" id="UP000509510">
    <property type="component" value="Chromosome I"/>
</dbReference>
<feature type="coiled-coil region" evidence="4">
    <location>
        <begin position="420"/>
        <end position="489"/>
    </location>
</feature>
<feature type="region of interest" description="Disordered" evidence="5">
    <location>
        <begin position="1"/>
        <end position="65"/>
    </location>
</feature>
<protein>
    <recommendedName>
        <fullName evidence="10">Cep57 centrosome microtubule-binding domain-containing protein</fullName>
    </recommendedName>
</protein>
<keyword evidence="9" id="KW-1185">Reference proteome</keyword>
<evidence type="ECO:0000256" key="1">
    <source>
        <dbReference type="ARBA" id="ARBA00004267"/>
    </source>
</evidence>
<dbReference type="OrthoDB" id="76453at2759"/>
<feature type="compositionally biased region" description="Basic and acidic residues" evidence="5">
    <location>
        <begin position="384"/>
        <end position="400"/>
    </location>
</feature>
<name>A0A7H8QIC6_TALRU</name>
<feature type="compositionally biased region" description="Basic and acidic residues" evidence="5">
    <location>
        <begin position="250"/>
        <end position="259"/>
    </location>
</feature>
<evidence type="ECO:0000259" key="7">
    <source>
        <dbReference type="Pfam" id="PF14197"/>
    </source>
</evidence>
<feature type="domain" description="PPC89 centrosome localisation" evidence="7">
    <location>
        <begin position="423"/>
        <end position="486"/>
    </location>
</feature>
<dbReference type="EMBL" id="CP055898">
    <property type="protein sequence ID" value="QKX53650.1"/>
    <property type="molecule type" value="Genomic_DNA"/>
</dbReference>
<reference evidence="9" key="1">
    <citation type="submission" date="2020-06" db="EMBL/GenBank/DDBJ databases">
        <title>A chromosome-scale genome assembly of Talaromyces rugulosus W13939.</title>
        <authorList>
            <person name="Wang B."/>
            <person name="Guo L."/>
            <person name="Ye K."/>
            <person name="Wang L."/>
        </authorList>
    </citation>
    <scope>NUCLEOTIDE SEQUENCE [LARGE SCALE GENOMIC DNA]</scope>
    <source>
        <strain evidence="9">W13939</strain>
    </source>
</reference>
<feature type="region of interest" description="Disordered" evidence="5">
    <location>
        <begin position="673"/>
        <end position="756"/>
    </location>
</feature>
<dbReference type="PANTHER" id="PTHR19336:SF9">
    <property type="entry name" value="SPINDLE POLE BODY PROTEIN PPC89"/>
    <property type="match status" value="1"/>
</dbReference>
<feature type="region of interest" description="Disordered" evidence="5">
    <location>
        <begin position="384"/>
        <end position="417"/>
    </location>
</feature>
<dbReference type="KEGG" id="trg:TRUGW13939_00729"/>
<feature type="compositionally biased region" description="Basic and acidic residues" evidence="5">
    <location>
        <begin position="541"/>
        <end position="556"/>
    </location>
</feature>
<dbReference type="InterPro" id="IPR024957">
    <property type="entry name" value="Cep57_MT-bd_dom"/>
</dbReference>
<feature type="compositionally biased region" description="Polar residues" evidence="5">
    <location>
        <begin position="118"/>
        <end position="134"/>
    </location>
</feature>
<dbReference type="InterPro" id="IPR051756">
    <property type="entry name" value="Centrosomal_MT-associated"/>
</dbReference>